<reference evidence="7 8" key="1">
    <citation type="journal article" date="2012" name="Eukaryot. Cell">
        <title>Draft genome sequence of CBS 2479, the standard type strain of Trichosporon asahii.</title>
        <authorList>
            <person name="Yang R.Y."/>
            <person name="Li H.T."/>
            <person name="Zhu H."/>
            <person name="Zhou G.P."/>
            <person name="Wang M."/>
            <person name="Wang L."/>
        </authorList>
    </citation>
    <scope>NUCLEOTIDE SEQUENCE [LARGE SCALE GENOMIC DNA]</scope>
    <source>
        <strain evidence="8">ATCC 90039 / CBS 2479 / JCM 2466 / KCTC 7840 / NCYC 2677 / UAMH 7654</strain>
    </source>
</reference>
<dbReference type="InterPro" id="IPR056729">
    <property type="entry name" value="GMPPB_C"/>
</dbReference>
<dbReference type="Proteomes" id="UP000002748">
    <property type="component" value="Unassembled WGS sequence"/>
</dbReference>
<evidence type="ECO:0000259" key="5">
    <source>
        <dbReference type="Pfam" id="PF00483"/>
    </source>
</evidence>
<organism evidence="7 8">
    <name type="scientific">Trichosporon asahii var. asahii (strain ATCC 90039 / CBS 2479 / JCM 2466 / KCTC 7840 / NBRC 103889/ NCYC 2677 / UAMH 7654)</name>
    <name type="common">Yeast</name>
    <dbReference type="NCBI Taxonomy" id="1186058"/>
    <lineage>
        <taxon>Eukaryota</taxon>
        <taxon>Fungi</taxon>
        <taxon>Dikarya</taxon>
        <taxon>Basidiomycota</taxon>
        <taxon>Agaricomycotina</taxon>
        <taxon>Tremellomycetes</taxon>
        <taxon>Trichosporonales</taxon>
        <taxon>Trichosporonaceae</taxon>
        <taxon>Trichosporon</taxon>
    </lineage>
</organism>
<evidence type="ECO:0000256" key="3">
    <source>
        <dbReference type="ARBA" id="ARBA00012387"/>
    </source>
</evidence>
<feature type="domain" description="Nucleotidyl transferase" evidence="5">
    <location>
        <begin position="70"/>
        <end position="265"/>
    </location>
</feature>
<dbReference type="OrthoDB" id="285674at2759"/>
<dbReference type="EC" id="2.7.7.13" evidence="3"/>
<dbReference type="GO" id="GO:0005525">
    <property type="term" value="F:GTP binding"/>
    <property type="evidence" value="ECO:0007669"/>
    <property type="project" value="UniProtKB-KW"/>
</dbReference>
<evidence type="ECO:0000256" key="4">
    <source>
        <dbReference type="ARBA" id="ARBA00047343"/>
    </source>
</evidence>
<dbReference type="InterPro" id="IPR005835">
    <property type="entry name" value="NTP_transferase_dom"/>
</dbReference>
<dbReference type="GeneID" id="25984943"/>
<evidence type="ECO:0000256" key="2">
    <source>
        <dbReference type="ARBA" id="ARBA00007274"/>
    </source>
</evidence>
<protein>
    <recommendedName>
        <fullName evidence="3">mannose-1-phosphate guanylyltransferase</fullName>
        <ecNumber evidence="3">2.7.7.13</ecNumber>
    </recommendedName>
</protein>
<dbReference type="Pfam" id="PF00483">
    <property type="entry name" value="NTP_transferase"/>
    <property type="match status" value="1"/>
</dbReference>
<dbReference type="KEGG" id="tasa:A1Q1_01429"/>
<proteinExistence type="inferred from homology"/>
<dbReference type="PANTHER" id="PTHR22572">
    <property type="entry name" value="SUGAR-1-PHOSPHATE GUANYL TRANSFERASE"/>
    <property type="match status" value="1"/>
</dbReference>
<feature type="domain" description="Mannose-1-phosphate guanyltransferase C-terminal" evidence="6">
    <location>
        <begin position="401"/>
        <end position="518"/>
    </location>
</feature>
<dbReference type="AlphaFoldDB" id="J4UE97"/>
<dbReference type="VEuPathDB" id="FungiDB:A1Q1_01429"/>
<dbReference type="Gene3D" id="2.160.10.10">
    <property type="entry name" value="Hexapeptide repeat proteins"/>
    <property type="match status" value="1"/>
</dbReference>
<keyword evidence="7" id="KW-0548">Nucleotidyltransferase</keyword>
<dbReference type="RefSeq" id="XP_014179943.1">
    <property type="nucleotide sequence ID" value="XM_014324468.1"/>
</dbReference>
<dbReference type="SUPFAM" id="SSF53448">
    <property type="entry name" value="Nucleotide-diphospho-sugar transferases"/>
    <property type="match status" value="1"/>
</dbReference>
<comment type="pathway">
    <text evidence="1">Nucleotide-sugar biosynthesis; GDP-alpha-D-mannose biosynthesis; GDP-alpha-D-mannose from alpha-D-mannose 1-phosphate (GTP route): step 1/1.</text>
</comment>
<evidence type="ECO:0000259" key="6">
    <source>
        <dbReference type="Pfam" id="PF25087"/>
    </source>
</evidence>
<gene>
    <name evidence="7" type="ORF">A1Q1_01429</name>
</gene>
<dbReference type="InterPro" id="IPR029044">
    <property type="entry name" value="Nucleotide-diphossugar_trans"/>
</dbReference>
<evidence type="ECO:0000313" key="7">
    <source>
        <dbReference type="EMBL" id="EJT49525.1"/>
    </source>
</evidence>
<sequence>MAPVTKGVILVGGPSKGTRMRPLTLDCECPSVRHHHPLRITPSTPTHINVNIIDPEPDLLFNVRRADITGPKPLLPIAGKPMVWHPLAALAQVPGLTDVFLIGFYEDSVMAPFVKEAQREFPKIKISSVSIGQLFGYSSRAALLCESHSICYLCHAVANPSYLREYKALGTAGGLYHFRDAILRAPVPDHIFICNIDICSTFPFEKLLDVHTKHRGVGTIMGVPVKKENASKYGCIVYDPDTSVVLHYVEKPESYISNTVNGGVYRESPPSPAPRVLSGATPPSLSPAALCPWSQLTAVFDKAVFDSIKVAMDEKTARASLNPLAPSDEKLQLEENVIAPLSAARKMTVFVCTEPWRQIKTAASALAASALYLDSYKAQHPELLYHQQKDQQKDQSSCPTIVEPVYIDPSASIDASAKIGPNVAIGPGVQVGDGVRICNAMVMEGSELASHAVVSQAIVGERCSLGLWARVDGEPEREDEEGKRDISVSVLASEVALMPEVHVRSCIVLPNKTLGKSAAKLVLL</sequence>
<dbReference type="GO" id="GO:0004475">
    <property type="term" value="F:mannose-1-phosphate guanylyltransferase (GTP) activity"/>
    <property type="evidence" value="ECO:0007669"/>
    <property type="project" value="UniProtKB-EC"/>
</dbReference>
<dbReference type="EMBL" id="ALBS01000170">
    <property type="protein sequence ID" value="EJT49525.1"/>
    <property type="molecule type" value="Genomic_DNA"/>
</dbReference>
<accession>J4UE97</accession>
<dbReference type="InterPro" id="IPR018357">
    <property type="entry name" value="Hexapep_transf_CS"/>
</dbReference>
<comment type="caution">
    <text evidence="7">The sequence shown here is derived from an EMBL/GenBank/DDBJ whole genome shotgun (WGS) entry which is preliminary data.</text>
</comment>
<name>J4UE97_TRIAS</name>
<dbReference type="PROSITE" id="PS00101">
    <property type="entry name" value="HEXAPEP_TRANSFERASES"/>
    <property type="match status" value="1"/>
</dbReference>
<dbReference type="InterPro" id="IPR050486">
    <property type="entry name" value="Mannose-1P_guanyltransferase"/>
</dbReference>
<dbReference type="Pfam" id="PF25087">
    <property type="entry name" value="GMPPB_C"/>
    <property type="match status" value="1"/>
</dbReference>
<dbReference type="HOGENOM" id="CLU_029499_3_0_1"/>
<dbReference type="Gene3D" id="3.90.550.10">
    <property type="entry name" value="Spore Coat Polysaccharide Biosynthesis Protein SpsA, Chain A"/>
    <property type="match status" value="1"/>
</dbReference>
<evidence type="ECO:0000313" key="8">
    <source>
        <dbReference type="Proteomes" id="UP000002748"/>
    </source>
</evidence>
<comment type="catalytic activity">
    <reaction evidence="4">
        <text>alpha-D-mannose 1-phosphate + GTP + H(+) = GDP-alpha-D-mannose + diphosphate</text>
        <dbReference type="Rhea" id="RHEA:15229"/>
        <dbReference type="ChEBI" id="CHEBI:15378"/>
        <dbReference type="ChEBI" id="CHEBI:33019"/>
        <dbReference type="ChEBI" id="CHEBI:37565"/>
        <dbReference type="ChEBI" id="CHEBI:57527"/>
        <dbReference type="ChEBI" id="CHEBI:58409"/>
        <dbReference type="EC" id="2.7.7.13"/>
    </reaction>
</comment>
<comment type="similarity">
    <text evidence="2">Belongs to the transferase hexapeptide repeat family.</text>
</comment>
<evidence type="ECO:0000256" key="1">
    <source>
        <dbReference type="ARBA" id="ARBA00004823"/>
    </source>
</evidence>
<keyword evidence="7" id="KW-0808">Transferase</keyword>